<dbReference type="SMART" id="SM00318">
    <property type="entry name" value="SNc"/>
    <property type="match status" value="1"/>
</dbReference>
<dbReference type="PROSITE" id="PS50830">
    <property type="entry name" value="TNASE_3"/>
    <property type="match status" value="1"/>
</dbReference>
<accession>A0A0P0Z1P7</accession>
<reference evidence="3" key="1">
    <citation type="journal article" date="2015" name="Proc. Natl. Acad. Sci. U.S.A.">
        <title>Bacterial clade with the ribosomal RNA operon on a small plasmid rather than the chromosome.</title>
        <authorList>
            <person name="Anda M."/>
            <person name="Ohtsubo Y."/>
            <person name="Okubo T."/>
            <person name="Sugawara M."/>
            <person name="Nagata Y."/>
            <person name="Tsuda M."/>
            <person name="Minamisawa K."/>
            <person name="Mitsui H."/>
        </authorList>
    </citation>
    <scope>NUCLEOTIDE SEQUENCE</scope>
    <source>
        <strain evidence="3">JCM 14755</strain>
    </source>
</reference>
<feature type="chain" id="PRO_5006058005" evidence="1">
    <location>
        <begin position="20"/>
        <end position="243"/>
    </location>
</feature>
<feature type="signal peptide" evidence="1">
    <location>
        <begin position="1"/>
        <end position="19"/>
    </location>
</feature>
<evidence type="ECO:0000256" key="1">
    <source>
        <dbReference type="SAM" id="SignalP"/>
    </source>
</evidence>
<keyword evidence="1" id="KW-0732">Signal</keyword>
<protein>
    <submittedName>
        <fullName evidence="3">Micrococcal nuclease-like nuclease</fullName>
    </submittedName>
</protein>
<dbReference type="PANTHER" id="PTHR12302">
    <property type="entry name" value="EBNA2 BINDING PROTEIN P100"/>
    <property type="match status" value="1"/>
</dbReference>
<dbReference type="PANTHER" id="PTHR12302:SF26">
    <property type="entry name" value="BLR1266 PROTEIN"/>
    <property type="match status" value="1"/>
</dbReference>
<organism evidence="3">
    <name type="scientific">Aureimonas frigidaquae</name>
    <dbReference type="NCBI Taxonomy" id="424757"/>
    <lineage>
        <taxon>Bacteria</taxon>
        <taxon>Pseudomonadati</taxon>
        <taxon>Pseudomonadota</taxon>
        <taxon>Alphaproteobacteria</taxon>
        <taxon>Hyphomicrobiales</taxon>
        <taxon>Aurantimonadaceae</taxon>
        <taxon>Aureimonas</taxon>
    </lineage>
</organism>
<sequence length="243" mass="26619">MRYPSAMMFKAFAALLILASVCGPAVSQERIVSGRASVVDGDTLALEGVAQRVRLHGIDAPEGKQSCTNAAGQTYLCGAKAAQALAGLIGRNGRVVCRQEDMDRYGRIVARCSTRDRVEVNAAMVRSGWAVDYRRYSRGAYARQEQAARRDKAGLWEGRFVTPEEWRRGKRMPAGRGDPVIAVEGTCRIKGNIGQRARIYHMPGSAAYDSVRIDTSRGERWFCSEREARDAGWRPIHGPGGAS</sequence>
<dbReference type="EMBL" id="LC066376">
    <property type="protein sequence ID" value="BAT27918.1"/>
    <property type="molecule type" value="Genomic_DNA"/>
</dbReference>
<feature type="domain" description="TNase-like" evidence="2">
    <location>
        <begin position="38"/>
        <end position="158"/>
    </location>
</feature>
<dbReference type="InterPro" id="IPR016071">
    <property type="entry name" value="Staphylococal_nuclease_OB-fold"/>
</dbReference>
<evidence type="ECO:0000259" key="2">
    <source>
        <dbReference type="PROSITE" id="PS50830"/>
    </source>
</evidence>
<proteinExistence type="predicted"/>
<dbReference type="InterPro" id="IPR035437">
    <property type="entry name" value="SNase_OB-fold_sf"/>
</dbReference>
<dbReference type="AlphaFoldDB" id="A0A0P0Z1P7"/>
<dbReference type="Gene3D" id="2.40.50.90">
    <property type="match status" value="1"/>
</dbReference>
<dbReference type="SUPFAM" id="SSF50199">
    <property type="entry name" value="Staphylococcal nuclease"/>
    <property type="match status" value="1"/>
</dbReference>
<name>A0A0P0Z1P7_9HYPH</name>
<dbReference type="Pfam" id="PF00565">
    <property type="entry name" value="SNase"/>
    <property type="match status" value="1"/>
</dbReference>
<evidence type="ECO:0000313" key="3">
    <source>
        <dbReference type="EMBL" id="BAT27918.1"/>
    </source>
</evidence>